<dbReference type="InParanoid" id="A0A165PEI0"/>
<reference evidence="2 3" key="1">
    <citation type="journal article" date="2016" name="Mol. Biol. Evol.">
        <title>Comparative Genomics of Early-Diverging Mushroom-Forming Fungi Provides Insights into the Origins of Lignocellulose Decay Capabilities.</title>
        <authorList>
            <person name="Nagy L.G."/>
            <person name="Riley R."/>
            <person name="Tritt A."/>
            <person name="Adam C."/>
            <person name="Daum C."/>
            <person name="Floudas D."/>
            <person name="Sun H."/>
            <person name="Yadav J.S."/>
            <person name="Pangilinan J."/>
            <person name="Larsson K.H."/>
            <person name="Matsuura K."/>
            <person name="Barry K."/>
            <person name="Labutti K."/>
            <person name="Kuo R."/>
            <person name="Ohm R.A."/>
            <person name="Bhattacharya S.S."/>
            <person name="Shirouzu T."/>
            <person name="Yoshinaga Y."/>
            <person name="Martin F.M."/>
            <person name="Grigoriev I.V."/>
            <person name="Hibbett D.S."/>
        </authorList>
    </citation>
    <scope>NUCLEOTIDE SEQUENCE [LARGE SCALE GENOMIC DNA]</scope>
    <source>
        <strain evidence="2 3">HHB12029</strain>
    </source>
</reference>
<evidence type="ECO:0000313" key="2">
    <source>
        <dbReference type="EMBL" id="KZW02059.1"/>
    </source>
</evidence>
<organism evidence="2 3">
    <name type="scientific">Exidia glandulosa HHB12029</name>
    <dbReference type="NCBI Taxonomy" id="1314781"/>
    <lineage>
        <taxon>Eukaryota</taxon>
        <taxon>Fungi</taxon>
        <taxon>Dikarya</taxon>
        <taxon>Basidiomycota</taxon>
        <taxon>Agaricomycotina</taxon>
        <taxon>Agaricomycetes</taxon>
        <taxon>Auriculariales</taxon>
        <taxon>Exidiaceae</taxon>
        <taxon>Exidia</taxon>
    </lineage>
</organism>
<accession>A0A165PEI0</accession>
<evidence type="ECO:0008006" key="4">
    <source>
        <dbReference type="Google" id="ProtNLM"/>
    </source>
</evidence>
<evidence type="ECO:0000313" key="3">
    <source>
        <dbReference type="Proteomes" id="UP000077266"/>
    </source>
</evidence>
<feature type="region of interest" description="Disordered" evidence="1">
    <location>
        <begin position="1"/>
        <end position="22"/>
    </location>
</feature>
<evidence type="ECO:0000256" key="1">
    <source>
        <dbReference type="SAM" id="MobiDB-lite"/>
    </source>
</evidence>
<dbReference type="Proteomes" id="UP000077266">
    <property type="component" value="Unassembled WGS sequence"/>
</dbReference>
<proteinExistence type="predicted"/>
<gene>
    <name evidence="2" type="ORF">EXIGLDRAFT_511707</name>
</gene>
<dbReference type="InterPro" id="IPR011333">
    <property type="entry name" value="SKP1/BTB/POZ_sf"/>
</dbReference>
<keyword evidence="3" id="KW-1185">Reference proteome</keyword>
<dbReference type="AlphaFoldDB" id="A0A165PEI0"/>
<sequence>MLSQVYQPHLPHQSPVPSRRTRLAPVHDSSLSRWPRPLTSVAPSALDICLYLFCQSPYLSPSDPRCNALIMDSPPSAPQSGPVFSLAHGDFVVQSLDGVEFSVSRAKLESGSDVFRDMFAMCDVAQEQRLVLPEPSPALSVLLRLLQDPPSRDPAASAAIPLPLLPALFTLADKYALADTLSDALQAHLAAHASALPIRVYALACELGLAKVASDASAYTLSTPLHELDPDEVARIPTARAYHALVVLHAHRVSRLRTLLLAEELFPKDYGLCTAHGAATRDLWERKAHFVWGQMAAGLDVAEEMGAILTADPIRGCELCRMGCVRAVEMLRVSSINSVLCRPGARIPCLADDTREVQVLEGCENNREAAEGDG</sequence>
<dbReference type="EMBL" id="KV425890">
    <property type="protein sequence ID" value="KZW02059.1"/>
    <property type="molecule type" value="Genomic_DNA"/>
</dbReference>
<dbReference type="OrthoDB" id="3335429at2759"/>
<name>A0A165PEI0_EXIGL</name>
<protein>
    <recommendedName>
        <fullName evidence="4">BTB domain-containing protein</fullName>
    </recommendedName>
</protein>
<dbReference type="Gene3D" id="3.30.710.10">
    <property type="entry name" value="Potassium Channel Kv1.1, Chain A"/>
    <property type="match status" value="1"/>
</dbReference>